<dbReference type="RefSeq" id="WP_099957966.1">
    <property type="nucleotide sequence ID" value="NZ_PEQY01000001.1"/>
</dbReference>
<dbReference type="InterPro" id="IPR011010">
    <property type="entry name" value="DNA_brk_join_enz"/>
</dbReference>
<dbReference type="Pfam" id="PF14657">
    <property type="entry name" value="Arm-DNA-bind_4"/>
    <property type="match status" value="1"/>
</dbReference>
<name>A0A2G9EE32_9FUSO</name>
<dbReference type="Pfam" id="PF14659">
    <property type="entry name" value="Phage_int_SAM_3"/>
    <property type="match status" value="1"/>
</dbReference>
<dbReference type="GeneID" id="93327127"/>
<dbReference type="Gene3D" id="1.10.443.10">
    <property type="entry name" value="Intergrase catalytic core"/>
    <property type="match status" value="1"/>
</dbReference>
<dbReference type="Gene3D" id="1.10.150.130">
    <property type="match status" value="1"/>
</dbReference>
<dbReference type="EMBL" id="PEQY01000001">
    <property type="protein sequence ID" value="PIM79197.1"/>
    <property type="molecule type" value="Genomic_DNA"/>
</dbReference>
<dbReference type="GO" id="GO:0003677">
    <property type="term" value="F:DNA binding"/>
    <property type="evidence" value="ECO:0007669"/>
    <property type="project" value="UniProtKB-UniRule"/>
</dbReference>
<organism evidence="8 9">
    <name type="scientific">Fusobacterium pseudoperiodonticum</name>
    <dbReference type="NCBI Taxonomy" id="2663009"/>
    <lineage>
        <taxon>Bacteria</taxon>
        <taxon>Fusobacteriati</taxon>
        <taxon>Fusobacteriota</taxon>
        <taxon>Fusobacteriia</taxon>
        <taxon>Fusobacteriales</taxon>
        <taxon>Fusobacteriaceae</taxon>
        <taxon>Fusobacterium</taxon>
    </lineage>
</organism>
<protein>
    <submittedName>
        <fullName evidence="8">Site-specific integrase</fullName>
    </submittedName>
</protein>
<dbReference type="Proteomes" id="UP000229011">
    <property type="component" value="Unassembled WGS sequence"/>
</dbReference>
<dbReference type="SUPFAM" id="SSF56349">
    <property type="entry name" value="DNA breaking-rejoining enzymes"/>
    <property type="match status" value="1"/>
</dbReference>
<evidence type="ECO:0000313" key="8">
    <source>
        <dbReference type="EMBL" id="PIM79197.1"/>
    </source>
</evidence>
<dbReference type="GO" id="GO:0015074">
    <property type="term" value="P:DNA integration"/>
    <property type="evidence" value="ECO:0007669"/>
    <property type="project" value="UniProtKB-KW"/>
</dbReference>
<comment type="caution">
    <text evidence="8">The sequence shown here is derived from an EMBL/GenBank/DDBJ whole genome shotgun (WGS) entry which is preliminary data.</text>
</comment>
<dbReference type="InterPro" id="IPR044068">
    <property type="entry name" value="CB"/>
</dbReference>
<evidence type="ECO:0000256" key="1">
    <source>
        <dbReference type="ARBA" id="ARBA00008857"/>
    </source>
</evidence>
<evidence type="ECO:0000256" key="5">
    <source>
        <dbReference type="PROSITE-ProRule" id="PRU01248"/>
    </source>
</evidence>
<accession>A0A2G9EE32</accession>
<comment type="similarity">
    <text evidence="1">Belongs to the 'phage' integrase family.</text>
</comment>
<proteinExistence type="inferred from homology"/>
<dbReference type="InterPro" id="IPR004107">
    <property type="entry name" value="Integrase_SAM-like_N"/>
</dbReference>
<dbReference type="InterPro" id="IPR013762">
    <property type="entry name" value="Integrase-like_cat_sf"/>
</dbReference>
<dbReference type="PANTHER" id="PTHR30349:SF64">
    <property type="entry name" value="PROPHAGE INTEGRASE INTD-RELATED"/>
    <property type="match status" value="1"/>
</dbReference>
<reference evidence="8 9" key="1">
    <citation type="submission" date="2017-11" db="EMBL/GenBank/DDBJ databases">
        <title>Genome sequencing of Fusobacterium periodonticum KCOM 1259.</title>
        <authorList>
            <person name="Kook J.-K."/>
            <person name="Park S.-N."/>
            <person name="Lim Y.K."/>
        </authorList>
    </citation>
    <scope>NUCLEOTIDE SEQUENCE [LARGE SCALE GENOMIC DNA]</scope>
    <source>
        <strain evidence="8 9">KCOM 1259</strain>
    </source>
</reference>
<evidence type="ECO:0000259" key="6">
    <source>
        <dbReference type="PROSITE" id="PS51898"/>
    </source>
</evidence>
<dbReference type="PROSITE" id="PS51898">
    <property type="entry name" value="TYR_RECOMBINASE"/>
    <property type="match status" value="1"/>
</dbReference>
<keyword evidence="2" id="KW-0229">DNA integration</keyword>
<evidence type="ECO:0000256" key="4">
    <source>
        <dbReference type="ARBA" id="ARBA00023172"/>
    </source>
</evidence>
<dbReference type="InterPro" id="IPR002104">
    <property type="entry name" value="Integrase_catalytic"/>
</dbReference>
<dbReference type="InterPro" id="IPR028259">
    <property type="entry name" value="AP2-like_int_N"/>
</dbReference>
<feature type="domain" description="Core-binding (CB)" evidence="7">
    <location>
        <begin position="56"/>
        <end position="138"/>
    </location>
</feature>
<feature type="domain" description="Tyr recombinase" evidence="6">
    <location>
        <begin position="160"/>
        <end position="346"/>
    </location>
</feature>
<evidence type="ECO:0000313" key="9">
    <source>
        <dbReference type="Proteomes" id="UP000229011"/>
    </source>
</evidence>
<evidence type="ECO:0000259" key="7">
    <source>
        <dbReference type="PROSITE" id="PS51900"/>
    </source>
</evidence>
<dbReference type="InterPro" id="IPR050090">
    <property type="entry name" value="Tyrosine_recombinase_XerCD"/>
</dbReference>
<evidence type="ECO:0000256" key="3">
    <source>
        <dbReference type="ARBA" id="ARBA00023125"/>
    </source>
</evidence>
<sequence>MPAYKDDKTGKWETLFYYTDYKNEKRKKHKRGFNTKKEALEFEREFLAQSQFSIEMTFKSLYSLYQDDMESRIKKTTMEIKEYIVNKKILPFFENMKVKEIKPIHIRKWQSELLKTDYSKTYLKSIYNQLTAIFNYAVRFHNLDKNPCHVAGSIGKKDADEMQILTLQEFNKMIDYVTDKENKFFYIILFWTGMRKGELLALTYEDVDFENKTISINKNFQIVKNERVITDPKTPKSKRVIAVNDIVLNCIKEMWDTAYKPKKTDAIFYVSKYSLKRQLDTACRRAKVPRIRIHDLRHSHASYLLSNGINIVILSRRLGHEKVQTTLNIYCHICPSSEDRLNDVLNK</sequence>
<dbReference type="PROSITE" id="PS51900">
    <property type="entry name" value="CB"/>
    <property type="match status" value="1"/>
</dbReference>
<dbReference type="PANTHER" id="PTHR30349">
    <property type="entry name" value="PHAGE INTEGRASE-RELATED"/>
    <property type="match status" value="1"/>
</dbReference>
<dbReference type="AlphaFoldDB" id="A0A2G9EE32"/>
<gene>
    <name evidence="8" type="ORF">CTM71_01400</name>
</gene>
<dbReference type="Pfam" id="PF00589">
    <property type="entry name" value="Phage_integrase"/>
    <property type="match status" value="1"/>
</dbReference>
<dbReference type="CDD" id="cd01189">
    <property type="entry name" value="INT_ICEBs1_C_like"/>
    <property type="match status" value="1"/>
</dbReference>
<dbReference type="GO" id="GO:0006310">
    <property type="term" value="P:DNA recombination"/>
    <property type="evidence" value="ECO:0007669"/>
    <property type="project" value="UniProtKB-KW"/>
</dbReference>
<evidence type="ECO:0000256" key="2">
    <source>
        <dbReference type="ARBA" id="ARBA00022908"/>
    </source>
</evidence>
<dbReference type="InterPro" id="IPR010998">
    <property type="entry name" value="Integrase_recombinase_N"/>
</dbReference>
<keyword evidence="3 5" id="KW-0238">DNA-binding</keyword>
<keyword evidence="4" id="KW-0233">DNA recombination</keyword>